<dbReference type="CDD" id="cd06267">
    <property type="entry name" value="PBP1_LacI_sugar_binding-like"/>
    <property type="match status" value="1"/>
</dbReference>
<dbReference type="InterPro" id="IPR046335">
    <property type="entry name" value="LacI/GalR-like_sensor"/>
</dbReference>
<dbReference type="KEGG" id="bfa:Bfae_16820"/>
<dbReference type="Pfam" id="PF00356">
    <property type="entry name" value="LacI"/>
    <property type="match status" value="1"/>
</dbReference>
<dbReference type="AlphaFoldDB" id="C7MD48"/>
<keyword evidence="7" id="KW-1185">Reference proteome</keyword>
<sequence length="385" mass="41133">MTASKQSRPRGSGRGRRVTIADIAGRAGVTSAAVSLAVNGRPGVSDATRARIVAIAEEMQWEPSPAARALAGAPVLTIGMVLARPAEVLGTEAFFGAFVAGLQEVLSRRDYSLQMKIVDSTEAEIDTFRRWLAQRRVDGVVVVDLRQDDPRIPALEELGLPALVIGGPGHHGALPSVYVDDAHATRLLVDHLGERGHRSIARVAGNEDFLHILVRDRAFTERCTELGITPVVQDAGFGTRGAGIATAELLAREDAPHAIIFDSDEMALAGIHVVEEAGLRIPEDIAIASYEDSALTRTHRPPITSIGRSAIEYGRVAAARLLEVIEDSRDGRAASAKTPPESRAIEPVLVVRGSTDPDAPEAEGYLRHSALSEEGSEVRVRQESC</sequence>
<evidence type="ECO:0000256" key="3">
    <source>
        <dbReference type="ARBA" id="ARBA00023163"/>
    </source>
</evidence>
<dbReference type="PROSITE" id="PS50932">
    <property type="entry name" value="HTH_LACI_2"/>
    <property type="match status" value="1"/>
</dbReference>
<dbReference type="HOGENOM" id="CLU_037628_6_1_11"/>
<keyword evidence="2" id="KW-0238">DNA-binding</keyword>
<dbReference type="InterPro" id="IPR010982">
    <property type="entry name" value="Lambda_DNA-bd_dom_sf"/>
</dbReference>
<dbReference type="Proteomes" id="UP000001919">
    <property type="component" value="Chromosome"/>
</dbReference>
<dbReference type="STRING" id="446465.Bfae_16820"/>
<keyword evidence="3" id="KW-0804">Transcription</keyword>
<dbReference type="Pfam" id="PF13377">
    <property type="entry name" value="Peripla_BP_3"/>
    <property type="match status" value="1"/>
</dbReference>
<proteinExistence type="predicted"/>
<reference evidence="6 7" key="1">
    <citation type="journal article" date="2009" name="Stand. Genomic Sci.">
        <title>Complete genome sequence of Brachybacterium faecium type strain (Schefferle 6-10).</title>
        <authorList>
            <person name="Lapidus A."/>
            <person name="Pukall R."/>
            <person name="Labuttii K."/>
            <person name="Copeland A."/>
            <person name="Del Rio T.G."/>
            <person name="Nolan M."/>
            <person name="Chen F."/>
            <person name="Lucas S."/>
            <person name="Tice H."/>
            <person name="Cheng J.F."/>
            <person name="Bruce D."/>
            <person name="Goodwin L."/>
            <person name="Pitluck S."/>
            <person name="Rohde M."/>
            <person name="Goker M."/>
            <person name="Pati A."/>
            <person name="Ivanova N."/>
            <person name="Mavrommatis K."/>
            <person name="Chen A."/>
            <person name="Palaniappan K."/>
            <person name="D'haeseleer P."/>
            <person name="Chain P."/>
            <person name="Bristow J."/>
            <person name="Eisen J.A."/>
            <person name="Markowitz V."/>
            <person name="Hugenholtz P."/>
            <person name="Kyrpides N.C."/>
            <person name="Klenk H.P."/>
        </authorList>
    </citation>
    <scope>NUCLEOTIDE SEQUENCE [LARGE SCALE GENOMIC DNA]</scope>
    <source>
        <strain evidence="7">ATCC 43885 / DSM 4810 / JCM 11609 / LMG 19847 / NBRC 14762 / NCIMB 9860 / 6-10</strain>
    </source>
</reference>
<dbReference type="InterPro" id="IPR028082">
    <property type="entry name" value="Peripla_BP_I"/>
</dbReference>
<dbReference type="PANTHER" id="PTHR30146">
    <property type="entry name" value="LACI-RELATED TRANSCRIPTIONAL REPRESSOR"/>
    <property type="match status" value="1"/>
</dbReference>
<dbReference type="eggNOG" id="COG1609">
    <property type="taxonomic scope" value="Bacteria"/>
</dbReference>
<dbReference type="EMBL" id="CP001643">
    <property type="protein sequence ID" value="ACU85505.1"/>
    <property type="molecule type" value="Genomic_DNA"/>
</dbReference>
<gene>
    <name evidence="6" type="ordered locus">Bfae_16820</name>
</gene>
<dbReference type="CDD" id="cd01392">
    <property type="entry name" value="HTH_LacI"/>
    <property type="match status" value="1"/>
</dbReference>
<organism evidence="6 7">
    <name type="scientific">Brachybacterium faecium (strain ATCC 43885 / DSM 4810 / JCM 11609 / LMG 19847 / NBRC 14762 / NCIMB 9860 / 6-10)</name>
    <dbReference type="NCBI Taxonomy" id="446465"/>
    <lineage>
        <taxon>Bacteria</taxon>
        <taxon>Bacillati</taxon>
        <taxon>Actinomycetota</taxon>
        <taxon>Actinomycetes</taxon>
        <taxon>Micrococcales</taxon>
        <taxon>Dermabacteraceae</taxon>
        <taxon>Brachybacterium</taxon>
    </lineage>
</organism>
<dbReference type="Gene3D" id="1.10.260.40">
    <property type="entry name" value="lambda repressor-like DNA-binding domains"/>
    <property type="match status" value="1"/>
</dbReference>
<feature type="region of interest" description="Disordered" evidence="4">
    <location>
        <begin position="352"/>
        <end position="385"/>
    </location>
</feature>
<dbReference type="Gene3D" id="3.40.50.2300">
    <property type="match status" value="2"/>
</dbReference>
<feature type="domain" description="HTH lacI-type" evidence="5">
    <location>
        <begin position="18"/>
        <end position="72"/>
    </location>
</feature>
<dbReference type="InterPro" id="IPR000843">
    <property type="entry name" value="HTH_LacI"/>
</dbReference>
<feature type="compositionally biased region" description="Basic and acidic residues" evidence="4">
    <location>
        <begin position="376"/>
        <end position="385"/>
    </location>
</feature>
<keyword evidence="1" id="KW-0805">Transcription regulation</keyword>
<dbReference type="OrthoDB" id="1938857at2"/>
<dbReference type="GO" id="GO:0003700">
    <property type="term" value="F:DNA-binding transcription factor activity"/>
    <property type="evidence" value="ECO:0007669"/>
    <property type="project" value="TreeGrafter"/>
</dbReference>
<evidence type="ECO:0000313" key="6">
    <source>
        <dbReference type="EMBL" id="ACU85505.1"/>
    </source>
</evidence>
<dbReference type="GO" id="GO:0000976">
    <property type="term" value="F:transcription cis-regulatory region binding"/>
    <property type="evidence" value="ECO:0007669"/>
    <property type="project" value="TreeGrafter"/>
</dbReference>
<dbReference type="SUPFAM" id="SSF47413">
    <property type="entry name" value="lambda repressor-like DNA-binding domains"/>
    <property type="match status" value="1"/>
</dbReference>
<evidence type="ECO:0000256" key="4">
    <source>
        <dbReference type="SAM" id="MobiDB-lite"/>
    </source>
</evidence>
<evidence type="ECO:0000256" key="1">
    <source>
        <dbReference type="ARBA" id="ARBA00023015"/>
    </source>
</evidence>
<evidence type="ECO:0000256" key="2">
    <source>
        <dbReference type="ARBA" id="ARBA00023125"/>
    </source>
</evidence>
<accession>C7MD48</accession>
<dbReference type="PANTHER" id="PTHR30146:SF155">
    <property type="entry name" value="ALANINE RACEMASE"/>
    <property type="match status" value="1"/>
</dbReference>
<evidence type="ECO:0000259" key="5">
    <source>
        <dbReference type="PROSITE" id="PS50932"/>
    </source>
</evidence>
<dbReference type="PATRIC" id="fig|446465.5.peg.1673"/>
<name>C7MD48_BRAFD</name>
<protein>
    <submittedName>
        <fullName evidence="6">Transcriptional regulator</fullName>
    </submittedName>
</protein>
<dbReference type="SUPFAM" id="SSF53822">
    <property type="entry name" value="Periplasmic binding protein-like I"/>
    <property type="match status" value="1"/>
</dbReference>
<dbReference type="PROSITE" id="PS00356">
    <property type="entry name" value="HTH_LACI_1"/>
    <property type="match status" value="1"/>
</dbReference>
<evidence type="ECO:0000313" key="7">
    <source>
        <dbReference type="Proteomes" id="UP000001919"/>
    </source>
</evidence>
<dbReference type="SMART" id="SM00354">
    <property type="entry name" value="HTH_LACI"/>
    <property type="match status" value="1"/>
</dbReference>